<gene>
    <name evidence="1" type="ORF">C5Y96_10985</name>
</gene>
<evidence type="ECO:0000313" key="2">
    <source>
        <dbReference type="Proteomes" id="UP000240009"/>
    </source>
</evidence>
<name>A0A2S8FMG8_9BACT</name>
<sequence>MMRTTQTRRQPHWLANRLYQGLIGAAIVLLGQVSIASAQWDYGTSNSFRIDEPLFVASDFEDTSLVWRYGNGTIMPVSAMQQEPGPLPPPLPEIPANGRVELVDPPVSRDQEYGEPLEDFNVQFLRTSSVLLDPGQWQMDVGLVYAKADYDFPVALNPSGVARADLKRRALFVPFALRYGLTDRIQLSGSLPIGWSHQEFSSLGLFDQNSDNGGIGDLELGVNLLCREGCYGYSPDVILNFGLTAPTGDAEYAVNGLTQATLSNGVWAPSVQLLMIQRYDPIIYFYGCGYRYQAKRQFNDQDVFYGHQFTYNFGVGFAVNDRITLSTAFLGLYQTETQIDGLGVPGSMRELLRLRFAATTYRCGRIVEPFAEIGMSDDAADAVVGIVWTL</sequence>
<comment type="caution">
    <text evidence="1">The sequence shown here is derived from an EMBL/GenBank/DDBJ whole genome shotgun (WGS) entry which is preliminary data.</text>
</comment>
<dbReference type="EMBL" id="PUIA01000035">
    <property type="protein sequence ID" value="PQO33366.1"/>
    <property type="molecule type" value="Genomic_DNA"/>
</dbReference>
<evidence type="ECO:0000313" key="1">
    <source>
        <dbReference type="EMBL" id="PQO33366.1"/>
    </source>
</evidence>
<reference evidence="1 2" key="1">
    <citation type="submission" date="2018-02" db="EMBL/GenBank/DDBJ databases">
        <title>Comparative genomes isolates from brazilian mangrove.</title>
        <authorList>
            <person name="Araujo J.E."/>
            <person name="Taketani R.G."/>
            <person name="Silva M.C.P."/>
            <person name="Loureco M.V."/>
            <person name="Andreote F.D."/>
        </authorList>
    </citation>
    <scope>NUCLEOTIDE SEQUENCE [LARGE SCALE GENOMIC DNA]</scope>
    <source>
        <strain evidence="1 2">HEX-2 MGV</strain>
    </source>
</reference>
<organism evidence="1 2">
    <name type="scientific">Blastopirellula marina</name>
    <dbReference type="NCBI Taxonomy" id="124"/>
    <lineage>
        <taxon>Bacteria</taxon>
        <taxon>Pseudomonadati</taxon>
        <taxon>Planctomycetota</taxon>
        <taxon>Planctomycetia</taxon>
        <taxon>Pirellulales</taxon>
        <taxon>Pirellulaceae</taxon>
        <taxon>Blastopirellula</taxon>
    </lineage>
</organism>
<dbReference type="Pfam" id="PF13557">
    <property type="entry name" value="Phenol_MetA_deg"/>
    <property type="match status" value="1"/>
</dbReference>
<dbReference type="OrthoDB" id="247979at2"/>
<dbReference type="InterPro" id="IPR025737">
    <property type="entry name" value="FApF"/>
</dbReference>
<dbReference type="RefSeq" id="WP_105353067.1">
    <property type="nucleotide sequence ID" value="NZ_PUIA01000035.1"/>
</dbReference>
<proteinExistence type="predicted"/>
<dbReference type="Proteomes" id="UP000240009">
    <property type="component" value="Unassembled WGS sequence"/>
</dbReference>
<protein>
    <submittedName>
        <fullName evidence="1">Uncharacterized protein</fullName>
    </submittedName>
</protein>
<accession>A0A2S8FMG8</accession>
<dbReference type="AlphaFoldDB" id="A0A2S8FMG8"/>